<reference evidence="1" key="1">
    <citation type="journal article" date="2016" name="Sci. Rep.">
        <title>Molecular characterization of firefly nuptial gifts: a multi-omics approach sheds light on postcopulatory sexual selection.</title>
        <authorList>
            <person name="Al-Wathiqui N."/>
            <person name="Fallon T.R."/>
            <person name="South A."/>
            <person name="Weng J.K."/>
            <person name="Lewis S.M."/>
        </authorList>
    </citation>
    <scope>NUCLEOTIDE SEQUENCE</scope>
</reference>
<name>A0A1Y1MTH2_PHOPY</name>
<dbReference type="EMBL" id="GEZM01021485">
    <property type="protein sequence ID" value="JAV88984.1"/>
    <property type="molecule type" value="Transcribed_RNA"/>
</dbReference>
<sequence length="106" mass="12553">MSNVTAMGTYARPFAKKDLPYLAWVTRTPDRRQQMRFNWLMKLIQNTRAELDEERSKKYWNFKKTEIPQPWDDIVEAQDDIMGSSEVPDILKALTKLQRAQFSKSL</sequence>
<protein>
    <submittedName>
        <fullName evidence="1">Uncharacterized protein</fullName>
    </submittedName>
</protein>
<dbReference type="EMBL" id="GEZM01021487">
    <property type="protein sequence ID" value="JAV88983.1"/>
    <property type="molecule type" value="Transcribed_RNA"/>
</dbReference>
<accession>A0A1Y1MTH2</accession>
<dbReference type="AlphaFoldDB" id="A0A1Y1MTH2"/>
<organism evidence="1">
    <name type="scientific">Photinus pyralis</name>
    <name type="common">Common eastern firefly</name>
    <name type="synonym">Lampyris pyralis</name>
    <dbReference type="NCBI Taxonomy" id="7054"/>
    <lineage>
        <taxon>Eukaryota</taxon>
        <taxon>Metazoa</taxon>
        <taxon>Ecdysozoa</taxon>
        <taxon>Arthropoda</taxon>
        <taxon>Hexapoda</taxon>
        <taxon>Insecta</taxon>
        <taxon>Pterygota</taxon>
        <taxon>Neoptera</taxon>
        <taxon>Endopterygota</taxon>
        <taxon>Coleoptera</taxon>
        <taxon>Polyphaga</taxon>
        <taxon>Elateriformia</taxon>
        <taxon>Elateroidea</taxon>
        <taxon>Lampyridae</taxon>
        <taxon>Lampyrinae</taxon>
        <taxon>Photinus</taxon>
    </lineage>
</organism>
<evidence type="ECO:0000313" key="1">
    <source>
        <dbReference type="EMBL" id="JAV88983.1"/>
    </source>
</evidence>
<proteinExistence type="predicted"/>